<feature type="transmembrane region" description="Helical" evidence="5">
    <location>
        <begin position="562"/>
        <end position="583"/>
    </location>
</feature>
<comment type="caution">
    <text evidence="7">The sequence shown here is derived from an EMBL/GenBank/DDBJ whole genome shotgun (WGS) entry which is preliminary data.</text>
</comment>
<keyword evidence="7" id="KW-0547">Nucleotide-binding</keyword>
<evidence type="ECO:0000259" key="6">
    <source>
        <dbReference type="PROSITE" id="PS50929"/>
    </source>
</evidence>
<feature type="transmembrane region" description="Helical" evidence="5">
    <location>
        <begin position="533"/>
        <end position="556"/>
    </location>
</feature>
<sequence length="812" mass="89586">MDRTDDDILEQWFIKNGEWIELEGNKPLIVTDETSLWLIMSGSADIFAVALQGGAVTRQPQFLFSLHAGRFIFGFHEDVAEASAGMLIAGLSGTQLIRMDMSLFLQANSDHSVHMAMADSIDEWVQDWSSALRRLNNATDFIELEAVSQLAAAEGAVFRSSNVLWIEMHAGKLHWMDDERFAVVQPGMTMPLSSVSWISAAEPSVISAYGTAEWLKKDAELRGLSEFHRLLYRCLLDNRRSEGKVEYDRLKRKTENDHAVMDLALNRLAAVTGASRKKAAAETGSTDLLYIACKIVGESLGMAVKPVAGKSLHKLRDPVGHVAKSSGFRSRQVMLKDDWWRSDNGPLLAYLEANKQPVALIQKNASTYILVDSADGTEQTITEDLARNIAPVAFMFYRPLPTKPLSVMDIIKFGSHKTIKRDLYIMVFMGIAGGLLGMLVPIANGILFDSIIPASEKGLLLQMGLILLSVILSMSLFELTRSMAMLRIEGKMGGSIQAAVWDRLLNLPVSFFRDYSSGDLALRANSINTIRQAVSGVALTAIFSGIFSSFNLLLLFYYNVKLALVATVLVLISMAVTLGVGILQVKRQRVLLAVQGKISTTVLQIINGISKFRMAAAEKRAFFLWAKQFGELKETAFQAKTLTNLHAVFNAFFPVITSMTLFYIMASGGGAMSPGKFIAFFSAFSAFLGAMIAMSTAVVSILSIVPQYERAKPILQTVPEVHEALEDPGELTGAIEVRHIRFRYRMDQPWILNDLSLQIRPGEFIALVGASGCGKSTLLRLLLGFEKPESGSLYFDGQDLKTLDVRSVRRQF</sequence>
<dbReference type="PANTHER" id="PTHR24221:SF654">
    <property type="entry name" value="ATP-BINDING CASSETTE SUB-FAMILY B MEMBER 6"/>
    <property type="match status" value="1"/>
</dbReference>
<evidence type="ECO:0000313" key="8">
    <source>
        <dbReference type="Proteomes" id="UP001519887"/>
    </source>
</evidence>
<evidence type="ECO:0000256" key="1">
    <source>
        <dbReference type="ARBA" id="ARBA00004651"/>
    </source>
</evidence>
<accession>A0ABS7C4N8</accession>
<dbReference type="PANTHER" id="PTHR24221">
    <property type="entry name" value="ATP-BINDING CASSETTE SUB-FAMILY B"/>
    <property type="match status" value="1"/>
</dbReference>
<feature type="transmembrane region" description="Helical" evidence="5">
    <location>
        <begin position="647"/>
        <end position="666"/>
    </location>
</feature>
<dbReference type="Pfam" id="PF00664">
    <property type="entry name" value="ABC_membrane"/>
    <property type="match status" value="1"/>
</dbReference>
<feature type="transmembrane region" description="Helical" evidence="5">
    <location>
        <begin position="678"/>
        <end position="705"/>
    </location>
</feature>
<keyword evidence="3 5" id="KW-1133">Transmembrane helix</keyword>
<dbReference type="InterPro" id="IPR039421">
    <property type="entry name" value="Type_1_exporter"/>
</dbReference>
<evidence type="ECO:0000256" key="4">
    <source>
        <dbReference type="ARBA" id="ARBA00023136"/>
    </source>
</evidence>
<dbReference type="Pfam" id="PF00005">
    <property type="entry name" value="ABC_tran"/>
    <property type="match status" value="1"/>
</dbReference>
<proteinExistence type="predicted"/>
<dbReference type="Gene3D" id="1.20.1560.10">
    <property type="entry name" value="ABC transporter type 1, transmembrane domain"/>
    <property type="match status" value="1"/>
</dbReference>
<evidence type="ECO:0000313" key="7">
    <source>
        <dbReference type="EMBL" id="MBW7455862.1"/>
    </source>
</evidence>
<evidence type="ECO:0000256" key="3">
    <source>
        <dbReference type="ARBA" id="ARBA00022989"/>
    </source>
</evidence>
<dbReference type="SUPFAM" id="SSF90123">
    <property type="entry name" value="ABC transporter transmembrane region"/>
    <property type="match status" value="1"/>
</dbReference>
<evidence type="ECO:0000256" key="5">
    <source>
        <dbReference type="SAM" id="Phobius"/>
    </source>
</evidence>
<dbReference type="InterPro" id="IPR011527">
    <property type="entry name" value="ABC1_TM_dom"/>
</dbReference>
<dbReference type="Proteomes" id="UP001519887">
    <property type="component" value="Unassembled WGS sequence"/>
</dbReference>
<dbReference type="GO" id="GO:0005524">
    <property type="term" value="F:ATP binding"/>
    <property type="evidence" value="ECO:0007669"/>
    <property type="project" value="UniProtKB-KW"/>
</dbReference>
<comment type="subcellular location">
    <subcellularLocation>
        <location evidence="1">Cell membrane</location>
        <topology evidence="1">Multi-pass membrane protein</topology>
    </subcellularLocation>
</comment>
<name>A0ABS7C4N8_9BACL</name>
<dbReference type="InterPro" id="IPR036640">
    <property type="entry name" value="ABC1_TM_sf"/>
</dbReference>
<dbReference type="PROSITE" id="PS50929">
    <property type="entry name" value="ABC_TM1F"/>
    <property type="match status" value="1"/>
</dbReference>
<keyword evidence="7" id="KW-0067">ATP-binding</keyword>
<evidence type="ECO:0000256" key="2">
    <source>
        <dbReference type="ARBA" id="ARBA00022692"/>
    </source>
</evidence>
<feature type="domain" description="ABC transmembrane type-1" evidence="6">
    <location>
        <begin position="425"/>
        <end position="703"/>
    </location>
</feature>
<feature type="transmembrane region" description="Helical" evidence="5">
    <location>
        <begin position="459"/>
        <end position="477"/>
    </location>
</feature>
<dbReference type="SUPFAM" id="SSF52540">
    <property type="entry name" value="P-loop containing nucleoside triphosphate hydrolases"/>
    <property type="match status" value="1"/>
</dbReference>
<gene>
    <name evidence="7" type="ORF">K0U00_17690</name>
</gene>
<dbReference type="InterPro" id="IPR027417">
    <property type="entry name" value="P-loop_NTPase"/>
</dbReference>
<dbReference type="InterPro" id="IPR003439">
    <property type="entry name" value="ABC_transporter-like_ATP-bd"/>
</dbReference>
<protein>
    <submittedName>
        <fullName evidence="7">ATP-binding cassette domain-containing protein</fullName>
    </submittedName>
</protein>
<keyword evidence="4 5" id="KW-0472">Membrane</keyword>
<feature type="transmembrane region" description="Helical" evidence="5">
    <location>
        <begin position="423"/>
        <end position="447"/>
    </location>
</feature>
<reference evidence="7 8" key="1">
    <citation type="submission" date="2021-07" db="EMBL/GenBank/DDBJ databases">
        <title>Paenibacillus radiodurans sp. nov., isolated from the southeastern edge of Tengger Desert.</title>
        <authorList>
            <person name="Zhang G."/>
        </authorList>
    </citation>
    <scope>NUCLEOTIDE SEQUENCE [LARGE SCALE GENOMIC DNA]</scope>
    <source>
        <strain evidence="7 8">CCM 7311</strain>
    </source>
</reference>
<keyword evidence="2 5" id="KW-0812">Transmembrane</keyword>
<dbReference type="EMBL" id="JAHZIK010000448">
    <property type="protein sequence ID" value="MBW7455862.1"/>
    <property type="molecule type" value="Genomic_DNA"/>
</dbReference>
<dbReference type="Gene3D" id="3.40.50.300">
    <property type="entry name" value="P-loop containing nucleotide triphosphate hydrolases"/>
    <property type="match status" value="1"/>
</dbReference>
<keyword evidence="8" id="KW-1185">Reference proteome</keyword>
<feature type="non-terminal residue" evidence="7">
    <location>
        <position position="812"/>
    </location>
</feature>
<organism evidence="7 8">
    <name type="scientific">Paenibacillus sepulcri</name>
    <dbReference type="NCBI Taxonomy" id="359917"/>
    <lineage>
        <taxon>Bacteria</taxon>
        <taxon>Bacillati</taxon>
        <taxon>Bacillota</taxon>
        <taxon>Bacilli</taxon>
        <taxon>Bacillales</taxon>
        <taxon>Paenibacillaceae</taxon>
        <taxon>Paenibacillus</taxon>
    </lineage>
</organism>